<feature type="transmembrane region" description="Helical" evidence="1">
    <location>
        <begin position="148"/>
        <end position="172"/>
    </location>
</feature>
<gene>
    <name evidence="2" type="ORF">VEZ01S_08_01740</name>
</gene>
<evidence type="ECO:0008006" key="4">
    <source>
        <dbReference type="Google" id="ProtNLM"/>
    </source>
</evidence>
<feature type="transmembrane region" description="Helical" evidence="1">
    <location>
        <begin position="7"/>
        <end position="26"/>
    </location>
</feature>
<dbReference type="EMBL" id="BATM01000008">
    <property type="protein sequence ID" value="GAD79138.1"/>
    <property type="molecule type" value="Genomic_DNA"/>
</dbReference>
<dbReference type="AlphaFoldDB" id="U3CLR8"/>
<dbReference type="OrthoDB" id="5915482at2"/>
<comment type="caution">
    <text evidence="2">The sequence shown here is derived from an EMBL/GenBank/DDBJ whole genome shotgun (WGS) entry which is preliminary data.</text>
</comment>
<keyword evidence="3" id="KW-1185">Reference proteome</keyword>
<feature type="transmembrane region" description="Helical" evidence="1">
    <location>
        <begin position="46"/>
        <end position="73"/>
    </location>
</feature>
<proteinExistence type="predicted"/>
<feature type="transmembrane region" description="Helical" evidence="1">
    <location>
        <begin position="85"/>
        <end position="105"/>
    </location>
</feature>
<dbReference type="STRING" id="1219080.VEZ01S_08_01740"/>
<reference evidence="2 3" key="1">
    <citation type="submission" date="2013-09" db="EMBL/GenBank/DDBJ databases">
        <title>Whole genome shotgun sequence of Vibrio ezurae NBRC 102218.</title>
        <authorList>
            <person name="Yoshida I."/>
            <person name="Hosoyama A."/>
            <person name="Numata M."/>
            <person name="Hashimoto M."/>
            <person name="Hosoyama Y."/>
            <person name="Tsuchikane K."/>
            <person name="Noguchi M."/>
            <person name="Hirakata S."/>
            <person name="Ichikawa N."/>
            <person name="Ohji S."/>
            <person name="Yamazoe A."/>
            <person name="Fujita N."/>
        </authorList>
    </citation>
    <scope>NUCLEOTIDE SEQUENCE [LARGE SCALE GENOMIC DNA]</scope>
    <source>
        <strain evidence="2 3">NBRC 102218</strain>
    </source>
</reference>
<feature type="transmembrane region" description="Helical" evidence="1">
    <location>
        <begin position="209"/>
        <end position="230"/>
    </location>
</feature>
<evidence type="ECO:0000313" key="3">
    <source>
        <dbReference type="Proteomes" id="UP000016562"/>
    </source>
</evidence>
<dbReference type="Proteomes" id="UP000016562">
    <property type="component" value="Unassembled WGS sequence"/>
</dbReference>
<protein>
    <recommendedName>
        <fullName evidence="4">Cytochrome c assembly protein domain-containing protein</fullName>
    </recommendedName>
</protein>
<dbReference type="RefSeq" id="WP_021712849.1">
    <property type="nucleotide sequence ID" value="NZ_BATM01000008.1"/>
</dbReference>
<feature type="transmembrane region" description="Helical" evidence="1">
    <location>
        <begin position="111"/>
        <end position="136"/>
    </location>
</feature>
<evidence type="ECO:0000313" key="2">
    <source>
        <dbReference type="EMBL" id="GAD79138.1"/>
    </source>
</evidence>
<organism evidence="2 3">
    <name type="scientific">Vibrio ezurae NBRC 102218</name>
    <dbReference type="NCBI Taxonomy" id="1219080"/>
    <lineage>
        <taxon>Bacteria</taxon>
        <taxon>Pseudomonadati</taxon>
        <taxon>Pseudomonadota</taxon>
        <taxon>Gammaproteobacteria</taxon>
        <taxon>Vibrionales</taxon>
        <taxon>Vibrionaceae</taxon>
        <taxon>Vibrio</taxon>
    </lineage>
</organism>
<accession>U3CLR8</accession>
<evidence type="ECO:0000256" key="1">
    <source>
        <dbReference type="SAM" id="Phobius"/>
    </source>
</evidence>
<name>U3CLR8_9VIBR</name>
<keyword evidence="1" id="KW-0812">Transmembrane</keyword>
<dbReference type="eggNOG" id="ENOG5032VT8">
    <property type="taxonomic scope" value="Bacteria"/>
</dbReference>
<keyword evidence="1" id="KW-1133">Transmembrane helix</keyword>
<sequence length="231" mass="25234">MHTYAQLSTHILLPMAIGALLVLIVALQKGEICPGQRGRLHRQIPILASVFFISAGAMPVFIIPAALLTIFSVQAKTGKTRESGPVFLLWLTVLSSSMLWLASIVNHPSLFLFGSLSLALSELVFLGASLAHLLMVRAKTRLQAFHTLLPIAGVISLMLVVLSVLIQTYWAWPADNDWVLRTVAYSFSLLISAVIVWCWHLFRTSSVHGLQVAAACALSLAGSYLILPLFY</sequence>
<feature type="transmembrane region" description="Helical" evidence="1">
    <location>
        <begin position="178"/>
        <end position="202"/>
    </location>
</feature>
<keyword evidence="1" id="KW-0472">Membrane</keyword>